<evidence type="ECO:0000313" key="1">
    <source>
        <dbReference type="EMBL" id="QIM15454.1"/>
    </source>
</evidence>
<dbReference type="KEGG" id="lins:G7067_01970"/>
<accession>A0A6G8FGG8</accession>
<protein>
    <submittedName>
        <fullName evidence="1">Uncharacterized protein</fullName>
    </submittedName>
</protein>
<proteinExistence type="predicted"/>
<dbReference type="Proteomes" id="UP000501387">
    <property type="component" value="Chromosome"/>
</dbReference>
<dbReference type="AlphaFoldDB" id="A0A6G8FGG8"/>
<dbReference type="RefSeq" id="WP_166321555.1">
    <property type="nucleotide sequence ID" value="NZ_CP049934.1"/>
</dbReference>
<keyword evidence="2" id="KW-1185">Reference proteome</keyword>
<gene>
    <name evidence="1" type="ORF">G7067_01970</name>
</gene>
<reference evidence="1 2" key="1">
    <citation type="submission" date="2020-03" db="EMBL/GenBank/DDBJ databases">
        <title>Leucobacter sp. nov., isolated from beetles.</title>
        <authorList>
            <person name="Hyun D.-W."/>
            <person name="Bae J.-W."/>
        </authorList>
    </citation>
    <scope>NUCLEOTIDE SEQUENCE [LARGE SCALE GENOMIC DNA]</scope>
    <source>
        <strain evidence="1 2">HDW9B</strain>
    </source>
</reference>
<organism evidence="1 2">
    <name type="scientific">Leucobacter insecticola</name>
    <dbReference type="NCBI Taxonomy" id="2714934"/>
    <lineage>
        <taxon>Bacteria</taxon>
        <taxon>Bacillati</taxon>
        <taxon>Actinomycetota</taxon>
        <taxon>Actinomycetes</taxon>
        <taxon>Micrococcales</taxon>
        <taxon>Microbacteriaceae</taxon>
        <taxon>Leucobacter</taxon>
    </lineage>
</organism>
<dbReference type="EMBL" id="CP049934">
    <property type="protein sequence ID" value="QIM15454.1"/>
    <property type="molecule type" value="Genomic_DNA"/>
</dbReference>
<name>A0A6G8FGG8_9MICO</name>
<sequence length="112" mass="12597">MGAAVAASAGAERKRGNWYSAREKAWQGVEARIDGALVEFEVKREYAEQAVGVCDDAHAQTRGKCWRSGNMARENEQLLKRPEIILGSREFLLVVRDKALDERRESFRRCGG</sequence>
<evidence type="ECO:0000313" key="2">
    <source>
        <dbReference type="Proteomes" id="UP000501387"/>
    </source>
</evidence>